<dbReference type="Gene3D" id="3.30.2350.10">
    <property type="entry name" value="Pseudouridine synthase"/>
    <property type="match status" value="1"/>
</dbReference>
<evidence type="ECO:0000313" key="6">
    <source>
        <dbReference type="Proteomes" id="UP001519287"/>
    </source>
</evidence>
<dbReference type="NCBIfam" id="TIGR00005">
    <property type="entry name" value="rluA_subfam"/>
    <property type="match status" value="1"/>
</dbReference>
<evidence type="ECO:0000256" key="3">
    <source>
        <dbReference type="RuleBase" id="RU362028"/>
    </source>
</evidence>
<evidence type="ECO:0000256" key="2">
    <source>
        <dbReference type="ARBA" id="ARBA00010876"/>
    </source>
</evidence>
<comment type="catalytic activity">
    <reaction evidence="1 3">
        <text>a uridine in RNA = a pseudouridine in RNA</text>
        <dbReference type="Rhea" id="RHEA:48348"/>
        <dbReference type="Rhea" id="RHEA-COMP:12068"/>
        <dbReference type="Rhea" id="RHEA-COMP:12069"/>
        <dbReference type="ChEBI" id="CHEBI:65314"/>
        <dbReference type="ChEBI" id="CHEBI:65315"/>
    </reaction>
</comment>
<dbReference type="InterPro" id="IPR050188">
    <property type="entry name" value="RluA_PseudoU_synthase"/>
</dbReference>
<dbReference type="InterPro" id="IPR006145">
    <property type="entry name" value="PsdUridine_synth_RsuA/RluA"/>
</dbReference>
<comment type="caution">
    <text evidence="5">The sequence shown here is derived from an EMBL/GenBank/DDBJ whole genome shotgun (WGS) entry which is preliminary data.</text>
</comment>
<dbReference type="PANTHER" id="PTHR21600:SF71">
    <property type="entry name" value="PSEUDOURIDINE SYNTHASE"/>
    <property type="match status" value="1"/>
</dbReference>
<evidence type="ECO:0000313" key="5">
    <source>
        <dbReference type="EMBL" id="MBP1995932.1"/>
    </source>
</evidence>
<evidence type="ECO:0000256" key="1">
    <source>
        <dbReference type="ARBA" id="ARBA00000073"/>
    </source>
</evidence>
<proteinExistence type="inferred from homology"/>
<gene>
    <name evidence="5" type="ORF">J2Z66_007574</name>
</gene>
<feature type="domain" description="Pseudouridine synthase RsuA/RluA-like" evidence="4">
    <location>
        <begin position="87"/>
        <end position="236"/>
    </location>
</feature>
<dbReference type="Pfam" id="PF00849">
    <property type="entry name" value="PseudoU_synth_2"/>
    <property type="match status" value="1"/>
</dbReference>
<dbReference type="EMBL" id="JAGGLB010000041">
    <property type="protein sequence ID" value="MBP1995932.1"/>
    <property type="molecule type" value="Genomic_DNA"/>
</dbReference>
<dbReference type="InterPro" id="IPR006225">
    <property type="entry name" value="PsdUridine_synth_RluC/D"/>
</dbReference>
<organism evidence="5 6">
    <name type="scientific">Paenibacillus eucommiae</name>
    <dbReference type="NCBI Taxonomy" id="1355755"/>
    <lineage>
        <taxon>Bacteria</taxon>
        <taxon>Bacillati</taxon>
        <taxon>Bacillota</taxon>
        <taxon>Bacilli</taxon>
        <taxon>Bacillales</taxon>
        <taxon>Paenibacillaceae</taxon>
        <taxon>Paenibacillus</taxon>
    </lineage>
</organism>
<dbReference type="EC" id="5.4.99.-" evidence="3"/>
<keyword evidence="3 5" id="KW-0413">Isomerase</keyword>
<dbReference type="PANTHER" id="PTHR21600">
    <property type="entry name" value="MITOCHONDRIAL RNA PSEUDOURIDINE SYNTHASE"/>
    <property type="match status" value="1"/>
</dbReference>
<dbReference type="RefSeq" id="WP_209977912.1">
    <property type="nucleotide sequence ID" value="NZ_JAGGLB010000041.1"/>
</dbReference>
<dbReference type="Proteomes" id="UP001519287">
    <property type="component" value="Unassembled WGS sequence"/>
</dbReference>
<dbReference type="SUPFAM" id="SSF55120">
    <property type="entry name" value="Pseudouridine synthase"/>
    <property type="match status" value="1"/>
</dbReference>
<dbReference type="CDD" id="cd02869">
    <property type="entry name" value="PseudoU_synth_RluA_like"/>
    <property type="match status" value="1"/>
</dbReference>
<evidence type="ECO:0000259" key="4">
    <source>
        <dbReference type="Pfam" id="PF00849"/>
    </source>
</evidence>
<keyword evidence="6" id="KW-1185">Reference proteome</keyword>
<comment type="similarity">
    <text evidence="2 3">Belongs to the pseudouridine synthase RluA family.</text>
</comment>
<comment type="function">
    <text evidence="3">Responsible for synthesis of pseudouridine from uracil.</text>
</comment>
<name>A0ABS4J7V1_9BACL</name>
<reference evidence="5 6" key="1">
    <citation type="submission" date="2021-03" db="EMBL/GenBank/DDBJ databases">
        <title>Genomic Encyclopedia of Type Strains, Phase IV (KMG-IV): sequencing the most valuable type-strain genomes for metagenomic binning, comparative biology and taxonomic classification.</title>
        <authorList>
            <person name="Goeker M."/>
        </authorList>
    </citation>
    <scope>NUCLEOTIDE SEQUENCE [LARGE SCALE GENOMIC DNA]</scope>
    <source>
        <strain evidence="5 6">DSM 26048</strain>
    </source>
</reference>
<dbReference type="InterPro" id="IPR020103">
    <property type="entry name" value="PsdUridine_synth_cat_dom_sf"/>
</dbReference>
<sequence length="295" mass="32807">MISWKRKGEWMELSSPIPGWSPADADSCEKLALHVPVPQKLYHKLARGGGVKLQGGRPMLRLFQSEKSPYVPEYAELDVLFEDDFCLVINKPAGMSVHPSEAGQQGTLAAAVAFYYESTGQACSVRHIHRLDRDTTGAVLYAKNEWAHLLLDEAMREKRIERIYTGVAEGMLASAAGVIREPIGRDRHHSGKRRVTPGGDAAVTHYTVLDKSREASLLELRLETGRTHQIRVHLSHLGHPLWGDSLYGAANTWTGRQALHGKTLLFHHPVSQESISVSAPLPEDFVLLLSKLRIY</sequence>
<accession>A0ABS4J7V1</accession>
<protein>
    <recommendedName>
        <fullName evidence="3">Pseudouridine synthase</fullName>
        <ecNumber evidence="3">5.4.99.-</ecNumber>
    </recommendedName>
</protein>
<dbReference type="GO" id="GO:0160140">
    <property type="term" value="F:23S rRNA pseudouridine(1911/1915/1917) synthase activity"/>
    <property type="evidence" value="ECO:0007669"/>
    <property type="project" value="UniProtKB-EC"/>
</dbReference>